<evidence type="ECO:0000256" key="1">
    <source>
        <dbReference type="ARBA" id="ARBA00023015"/>
    </source>
</evidence>
<evidence type="ECO:0000256" key="4">
    <source>
        <dbReference type="SAM" id="Phobius"/>
    </source>
</evidence>
<dbReference type="Pfam" id="PF00392">
    <property type="entry name" value="GntR"/>
    <property type="match status" value="1"/>
</dbReference>
<dbReference type="InterPro" id="IPR000524">
    <property type="entry name" value="Tscrpt_reg_HTH_GntR"/>
</dbReference>
<keyword evidence="4" id="KW-0472">Membrane</keyword>
<dbReference type="GO" id="GO:0003677">
    <property type="term" value="F:DNA binding"/>
    <property type="evidence" value="ECO:0007669"/>
    <property type="project" value="UniProtKB-KW"/>
</dbReference>
<proteinExistence type="predicted"/>
<dbReference type="Proteomes" id="UP000198802">
    <property type="component" value="Unassembled WGS sequence"/>
</dbReference>
<dbReference type="PANTHER" id="PTHR44846">
    <property type="entry name" value="MANNOSYL-D-GLYCERATE TRANSPORT/METABOLISM SYSTEM REPRESSOR MNGR-RELATED"/>
    <property type="match status" value="1"/>
</dbReference>
<evidence type="ECO:0000313" key="7">
    <source>
        <dbReference type="Proteomes" id="UP000198802"/>
    </source>
</evidence>
<dbReference type="InterPro" id="IPR050679">
    <property type="entry name" value="Bact_HTH_transcr_reg"/>
</dbReference>
<dbReference type="InterPro" id="IPR011663">
    <property type="entry name" value="UTRA"/>
</dbReference>
<keyword evidence="1" id="KW-0805">Transcription regulation</keyword>
<accession>A0A0S4QZ65</accession>
<dbReference type="EMBL" id="FAOZ01000048">
    <property type="protein sequence ID" value="CUU60823.1"/>
    <property type="molecule type" value="Genomic_DNA"/>
</dbReference>
<evidence type="ECO:0000259" key="5">
    <source>
        <dbReference type="PROSITE" id="PS50949"/>
    </source>
</evidence>
<dbReference type="Gene3D" id="1.10.10.10">
    <property type="entry name" value="Winged helix-like DNA-binding domain superfamily/Winged helix DNA-binding domain"/>
    <property type="match status" value="1"/>
</dbReference>
<evidence type="ECO:0000256" key="2">
    <source>
        <dbReference type="ARBA" id="ARBA00023125"/>
    </source>
</evidence>
<dbReference type="Pfam" id="PF07702">
    <property type="entry name" value="UTRA"/>
    <property type="match status" value="1"/>
</dbReference>
<keyword evidence="4" id="KW-1133">Transmembrane helix</keyword>
<dbReference type="PANTHER" id="PTHR44846:SF17">
    <property type="entry name" value="GNTR-FAMILY TRANSCRIPTIONAL REGULATOR"/>
    <property type="match status" value="1"/>
</dbReference>
<dbReference type="GO" id="GO:0003700">
    <property type="term" value="F:DNA-binding transcription factor activity"/>
    <property type="evidence" value="ECO:0007669"/>
    <property type="project" value="InterPro"/>
</dbReference>
<evidence type="ECO:0000256" key="3">
    <source>
        <dbReference type="ARBA" id="ARBA00023163"/>
    </source>
</evidence>
<dbReference type="GO" id="GO:0045892">
    <property type="term" value="P:negative regulation of DNA-templated transcription"/>
    <property type="evidence" value="ECO:0007669"/>
    <property type="project" value="TreeGrafter"/>
</dbReference>
<feature type="transmembrane region" description="Helical" evidence="4">
    <location>
        <begin position="16"/>
        <end position="36"/>
    </location>
</feature>
<dbReference type="SMART" id="SM00866">
    <property type="entry name" value="UTRA"/>
    <property type="match status" value="1"/>
</dbReference>
<keyword evidence="4" id="KW-0812">Transmembrane</keyword>
<dbReference type="InterPro" id="IPR036390">
    <property type="entry name" value="WH_DNA-bd_sf"/>
</dbReference>
<dbReference type="SMART" id="SM00345">
    <property type="entry name" value="HTH_GNTR"/>
    <property type="match status" value="1"/>
</dbReference>
<dbReference type="PROSITE" id="PS50949">
    <property type="entry name" value="HTH_GNTR"/>
    <property type="match status" value="1"/>
</dbReference>
<sequence length="321" mass="35325">MGLTSGAVGGGSLRPVLRSLAGALITVIAMTVMSIVTRQLQPVKGSEYIHGHDFSGGAMTPARRHVPAYQRVADDLRTRIEAGEFGETGRLPTEPQLQKQYSVSSTTARNAVKRLAAAGIVETIHGSGTYVIDHQLLTIYATHSEDLDRREGITAQDSWMTDVLEAMRRPSQRFECLNVPATADQATLLDVEPNAPLVMRRCWRSVDDVPASIEASIFPRWLVDEIPELASPHDISQGTTSFVAERGHPMRLHRDYLSGRPLTAVESGFFEAPAGVFALIRQRVSYETPGGRVLRVTETVYRSDMHRVVYDVAGRGNERHP</sequence>
<keyword evidence="7" id="KW-1185">Reference proteome</keyword>
<dbReference type="SUPFAM" id="SSF46785">
    <property type="entry name" value="Winged helix' DNA-binding domain"/>
    <property type="match status" value="1"/>
</dbReference>
<dbReference type="InterPro" id="IPR028978">
    <property type="entry name" value="Chorismate_lyase_/UTRA_dom_sf"/>
</dbReference>
<protein>
    <submittedName>
        <fullName evidence="6">GntR family transcriptional regulator</fullName>
    </submittedName>
</protein>
<dbReference type="Gene3D" id="3.40.1410.10">
    <property type="entry name" value="Chorismate lyase-like"/>
    <property type="match status" value="1"/>
</dbReference>
<name>A0A0S4QZ65_9ACTN</name>
<dbReference type="AlphaFoldDB" id="A0A0S4QZ65"/>
<dbReference type="CDD" id="cd07377">
    <property type="entry name" value="WHTH_GntR"/>
    <property type="match status" value="1"/>
</dbReference>
<gene>
    <name evidence="6" type="ORF">Ga0074812_14823</name>
</gene>
<feature type="domain" description="HTH gntR-type" evidence="5">
    <location>
        <begin position="66"/>
        <end position="134"/>
    </location>
</feature>
<reference evidence="7" key="1">
    <citation type="submission" date="2015-11" db="EMBL/GenBank/DDBJ databases">
        <authorList>
            <person name="Varghese N."/>
        </authorList>
    </citation>
    <scope>NUCLEOTIDE SEQUENCE [LARGE SCALE GENOMIC DNA]</scope>
    <source>
        <strain evidence="7">DSM 45899</strain>
    </source>
</reference>
<keyword evidence="3" id="KW-0804">Transcription</keyword>
<organism evidence="6 7">
    <name type="scientific">Parafrankia irregularis</name>
    <dbReference type="NCBI Taxonomy" id="795642"/>
    <lineage>
        <taxon>Bacteria</taxon>
        <taxon>Bacillati</taxon>
        <taxon>Actinomycetota</taxon>
        <taxon>Actinomycetes</taxon>
        <taxon>Frankiales</taxon>
        <taxon>Frankiaceae</taxon>
        <taxon>Parafrankia</taxon>
    </lineage>
</organism>
<dbReference type="InterPro" id="IPR036388">
    <property type="entry name" value="WH-like_DNA-bd_sf"/>
</dbReference>
<evidence type="ECO:0000313" key="6">
    <source>
        <dbReference type="EMBL" id="CUU60823.1"/>
    </source>
</evidence>
<keyword evidence="2" id="KW-0238">DNA-binding</keyword>
<dbReference type="SUPFAM" id="SSF64288">
    <property type="entry name" value="Chorismate lyase-like"/>
    <property type="match status" value="1"/>
</dbReference>